<accession>A0AAN7GPL7</accession>
<dbReference type="AlphaFoldDB" id="A0AAN7GPL7"/>
<dbReference type="GO" id="GO:0043386">
    <property type="term" value="P:mycotoxin biosynthetic process"/>
    <property type="evidence" value="ECO:0007669"/>
    <property type="project" value="InterPro"/>
</dbReference>
<evidence type="ECO:0000256" key="5">
    <source>
        <dbReference type="ARBA" id="ARBA00023026"/>
    </source>
</evidence>
<reference evidence="11" key="2">
    <citation type="submission" date="2023-05" db="EMBL/GenBank/DDBJ databases">
        <authorList>
            <consortium name="Lawrence Berkeley National Laboratory"/>
            <person name="Steindorff A."/>
            <person name="Hensen N."/>
            <person name="Bonometti L."/>
            <person name="Westerberg I."/>
            <person name="Brannstrom I.O."/>
            <person name="Guillou S."/>
            <person name="Cros-Aarteil S."/>
            <person name="Calhoun S."/>
            <person name="Haridas S."/>
            <person name="Kuo A."/>
            <person name="Mondo S."/>
            <person name="Pangilinan J."/>
            <person name="Riley R."/>
            <person name="Labutti K."/>
            <person name="Andreopoulos B."/>
            <person name="Lipzen A."/>
            <person name="Chen C."/>
            <person name="Yanf M."/>
            <person name="Daum C."/>
            <person name="Ng V."/>
            <person name="Clum A."/>
            <person name="Ohm R."/>
            <person name="Martin F."/>
            <person name="Silar P."/>
            <person name="Natvig D."/>
            <person name="Lalanne C."/>
            <person name="Gautier V."/>
            <person name="Ament-Velasquez S.L."/>
            <person name="Kruys A."/>
            <person name="Hutchinson M.I."/>
            <person name="Powell A.J."/>
            <person name="Barry K."/>
            <person name="Miller A.N."/>
            <person name="Grigoriev I.V."/>
            <person name="Debuchy R."/>
            <person name="Gladieux P."/>
            <person name="Thoren M.H."/>
            <person name="Johannesson H."/>
        </authorList>
    </citation>
    <scope>NUCLEOTIDE SEQUENCE</scope>
    <source>
        <strain evidence="11">CBS 990.96</strain>
    </source>
</reference>
<dbReference type="Proteomes" id="UP001301958">
    <property type="component" value="Unassembled WGS sequence"/>
</dbReference>
<comment type="pathway">
    <text evidence="2">Mycotoxin biosynthesis.</text>
</comment>
<keyword evidence="3 10" id="KW-0812">Transmembrane</keyword>
<evidence type="ECO:0000256" key="3">
    <source>
        <dbReference type="ARBA" id="ARBA00022692"/>
    </source>
</evidence>
<protein>
    <submittedName>
        <fullName evidence="11">Uncharacterized protein</fullName>
    </submittedName>
</protein>
<dbReference type="PANTHER" id="PTHR33365">
    <property type="entry name" value="YALI0B05434P"/>
    <property type="match status" value="1"/>
</dbReference>
<dbReference type="GO" id="GO:0016020">
    <property type="term" value="C:membrane"/>
    <property type="evidence" value="ECO:0007669"/>
    <property type="project" value="UniProtKB-SubCell"/>
</dbReference>
<evidence type="ECO:0000313" key="12">
    <source>
        <dbReference type="Proteomes" id="UP001301958"/>
    </source>
</evidence>
<evidence type="ECO:0000256" key="6">
    <source>
        <dbReference type="ARBA" id="ARBA00023136"/>
    </source>
</evidence>
<evidence type="ECO:0000256" key="4">
    <source>
        <dbReference type="ARBA" id="ARBA00022989"/>
    </source>
</evidence>
<proteinExistence type="inferred from homology"/>
<name>A0AAN7GPL7_9PEZI</name>
<evidence type="ECO:0000313" key="11">
    <source>
        <dbReference type="EMBL" id="KAK4223862.1"/>
    </source>
</evidence>
<evidence type="ECO:0000256" key="7">
    <source>
        <dbReference type="ARBA" id="ARBA00023180"/>
    </source>
</evidence>
<keyword evidence="6 10" id="KW-0472">Membrane</keyword>
<feature type="transmembrane region" description="Helical" evidence="10">
    <location>
        <begin position="46"/>
        <end position="64"/>
    </location>
</feature>
<sequence>MAPPPRYSELKEDSSSSSSLLSEEGTAYDGHVINPTRRQWTANTRWIIILFTSLISTNIFTMLITSKAVQSNHKAAFIPPYGIPPFFNDVSLQLKPQQIYAPLYDRDHSLYRKHDSPETEVAWRELTQLDSGLLLLPKEQAAQVGIDPKKHAYWNNPEKGLVGHPVRLEATHQLHCLNLLRRYSYFHYNYTSEYDAEPLKQVPFHYRRIHVDHCVDYLRNRLMCLSDMGLIPYFWLGDEGDVVGDMSRTFTCRNYESVRQFVKAKAEPADGRAKPKPGDYVLYDYI</sequence>
<organism evidence="11 12">
    <name type="scientific">Podospora fimiseda</name>
    <dbReference type="NCBI Taxonomy" id="252190"/>
    <lineage>
        <taxon>Eukaryota</taxon>
        <taxon>Fungi</taxon>
        <taxon>Dikarya</taxon>
        <taxon>Ascomycota</taxon>
        <taxon>Pezizomycotina</taxon>
        <taxon>Sordariomycetes</taxon>
        <taxon>Sordariomycetidae</taxon>
        <taxon>Sordariales</taxon>
        <taxon>Podosporaceae</taxon>
        <taxon>Podospora</taxon>
    </lineage>
</organism>
<dbReference type="EMBL" id="MU865412">
    <property type="protein sequence ID" value="KAK4223862.1"/>
    <property type="molecule type" value="Genomic_DNA"/>
</dbReference>
<keyword evidence="12" id="KW-1185">Reference proteome</keyword>
<evidence type="ECO:0000256" key="10">
    <source>
        <dbReference type="SAM" id="Phobius"/>
    </source>
</evidence>
<dbReference type="Pfam" id="PF11807">
    <property type="entry name" value="UstYa"/>
    <property type="match status" value="1"/>
</dbReference>
<gene>
    <name evidence="11" type="ORF">QBC38DRAFT_516132</name>
</gene>
<keyword evidence="5" id="KW-0843">Virulence</keyword>
<comment type="subcellular location">
    <subcellularLocation>
        <location evidence="1">Membrane</location>
        <topology evidence="1">Single-pass membrane protein</topology>
    </subcellularLocation>
</comment>
<evidence type="ECO:0000256" key="1">
    <source>
        <dbReference type="ARBA" id="ARBA00004167"/>
    </source>
</evidence>
<dbReference type="InterPro" id="IPR021765">
    <property type="entry name" value="UstYa-like"/>
</dbReference>
<feature type="region of interest" description="Disordered" evidence="9">
    <location>
        <begin position="1"/>
        <end position="23"/>
    </location>
</feature>
<evidence type="ECO:0000256" key="8">
    <source>
        <dbReference type="ARBA" id="ARBA00035112"/>
    </source>
</evidence>
<dbReference type="PANTHER" id="PTHR33365:SF4">
    <property type="entry name" value="CYCLOCHLOROTINE BIOSYNTHESIS PROTEIN O"/>
    <property type="match status" value="1"/>
</dbReference>
<keyword evidence="7" id="KW-0325">Glycoprotein</keyword>
<comment type="similarity">
    <text evidence="8">Belongs to the ustYa family.</text>
</comment>
<reference evidence="11" key="1">
    <citation type="journal article" date="2023" name="Mol. Phylogenet. Evol.">
        <title>Genome-scale phylogeny and comparative genomics of the fungal order Sordariales.</title>
        <authorList>
            <person name="Hensen N."/>
            <person name="Bonometti L."/>
            <person name="Westerberg I."/>
            <person name="Brannstrom I.O."/>
            <person name="Guillou S."/>
            <person name="Cros-Aarteil S."/>
            <person name="Calhoun S."/>
            <person name="Haridas S."/>
            <person name="Kuo A."/>
            <person name="Mondo S."/>
            <person name="Pangilinan J."/>
            <person name="Riley R."/>
            <person name="LaButti K."/>
            <person name="Andreopoulos B."/>
            <person name="Lipzen A."/>
            <person name="Chen C."/>
            <person name="Yan M."/>
            <person name="Daum C."/>
            <person name="Ng V."/>
            <person name="Clum A."/>
            <person name="Steindorff A."/>
            <person name="Ohm R.A."/>
            <person name="Martin F."/>
            <person name="Silar P."/>
            <person name="Natvig D.O."/>
            <person name="Lalanne C."/>
            <person name="Gautier V."/>
            <person name="Ament-Velasquez S.L."/>
            <person name="Kruys A."/>
            <person name="Hutchinson M.I."/>
            <person name="Powell A.J."/>
            <person name="Barry K."/>
            <person name="Miller A.N."/>
            <person name="Grigoriev I.V."/>
            <person name="Debuchy R."/>
            <person name="Gladieux P."/>
            <person name="Hiltunen Thoren M."/>
            <person name="Johannesson H."/>
        </authorList>
    </citation>
    <scope>NUCLEOTIDE SEQUENCE</scope>
    <source>
        <strain evidence="11">CBS 990.96</strain>
    </source>
</reference>
<evidence type="ECO:0000256" key="2">
    <source>
        <dbReference type="ARBA" id="ARBA00004685"/>
    </source>
</evidence>
<comment type="caution">
    <text evidence="11">The sequence shown here is derived from an EMBL/GenBank/DDBJ whole genome shotgun (WGS) entry which is preliminary data.</text>
</comment>
<keyword evidence="4 10" id="KW-1133">Transmembrane helix</keyword>
<evidence type="ECO:0000256" key="9">
    <source>
        <dbReference type="SAM" id="MobiDB-lite"/>
    </source>
</evidence>